<dbReference type="InterPro" id="IPR000010">
    <property type="entry name" value="Cystatin_dom"/>
</dbReference>
<evidence type="ECO:0000256" key="6">
    <source>
        <dbReference type="ARBA" id="ARBA00022729"/>
    </source>
</evidence>
<keyword evidence="6 7" id="KW-0732">Signal</keyword>
<evidence type="ECO:0000259" key="8">
    <source>
        <dbReference type="Pfam" id="PF00031"/>
    </source>
</evidence>
<protein>
    <recommendedName>
        <fullName evidence="8">Cystatin domain-containing protein</fullName>
    </recommendedName>
</protein>
<keyword evidence="4" id="KW-0646">Protease inhibitor</keyword>
<dbReference type="GO" id="GO:0019730">
    <property type="term" value="P:antimicrobial humoral response"/>
    <property type="evidence" value="ECO:0007669"/>
    <property type="project" value="TreeGrafter"/>
</dbReference>
<accession>I3MXT4</accession>
<evidence type="ECO:0000256" key="5">
    <source>
        <dbReference type="ARBA" id="ARBA00022704"/>
    </source>
</evidence>
<evidence type="ECO:0000256" key="3">
    <source>
        <dbReference type="ARBA" id="ARBA00022525"/>
    </source>
</evidence>
<dbReference type="InParanoid" id="I3MXT4"/>
<name>I3MXT4_ICTTR</name>
<keyword evidence="3" id="KW-0964">Secreted</keyword>
<keyword evidence="10" id="KW-1185">Reference proteome</keyword>
<dbReference type="Pfam" id="PF00031">
    <property type="entry name" value="Cystatin"/>
    <property type="match status" value="1"/>
</dbReference>
<reference evidence="9" key="3">
    <citation type="submission" date="2025-09" db="UniProtKB">
        <authorList>
            <consortium name="Ensembl"/>
        </authorList>
    </citation>
    <scope>IDENTIFICATION</scope>
</reference>
<dbReference type="CDD" id="cd00042">
    <property type="entry name" value="CY"/>
    <property type="match status" value="1"/>
</dbReference>
<feature type="signal peptide" evidence="7">
    <location>
        <begin position="1"/>
        <end position="18"/>
    </location>
</feature>
<evidence type="ECO:0000256" key="2">
    <source>
        <dbReference type="ARBA" id="ARBA00009403"/>
    </source>
</evidence>
<dbReference type="GO" id="GO:0004869">
    <property type="term" value="F:cysteine-type endopeptidase inhibitor activity"/>
    <property type="evidence" value="ECO:0007669"/>
    <property type="project" value="UniProtKB-KW"/>
</dbReference>
<dbReference type="SUPFAM" id="SSF54403">
    <property type="entry name" value="Cystatin/monellin"/>
    <property type="match status" value="1"/>
</dbReference>
<dbReference type="PANTHER" id="PTHR46945">
    <property type="entry name" value="CYSTATIN-9-LIKE"/>
    <property type="match status" value="1"/>
</dbReference>
<reference evidence="9" key="2">
    <citation type="submission" date="2025-08" db="UniProtKB">
        <authorList>
            <consortium name="Ensembl"/>
        </authorList>
    </citation>
    <scope>IDENTIFICATION</scope>
</reference>
<keyword evidence="5" id="KW-0789">Thiol protease inhibitor</keyword>
<feature type="chain" id="PRO_5018582708" description="Cystatin domain-containing protein" evidence="7">
    <location>
        <begin position="19"/>
        <end position="137"/>
    </location>
</feature>
<reference evidence="10" key="1">
    <citation type="submission" date="2011-11" db="EMBL/GenBank/DDBJ databases">
        <title>The Draft Genome of Spermophilus tridecemlineatus.</title>
        <authorList>
            <consortium name="The Broad Institute Genome Assembly &amp; Analysis Group"/>
            <consortium name="Computational R&amp;D Group"/>
            <consortium name="and Sequencing Platform"/>
            <person name="Di Palma F."/>
            <person name="Alfoldi J."/>
            <person name="Johnson J."/>
            <person name="Berlin A."/>
            <person name="Gnerre S."/>
            <person name="Jaffe D."/>
            <person name="MacCallum I."/>
            <person name="Young S."/>
            <person name="Walker B.J."/>
            <person name="Lindblad-Toh K."/>
        </authorList>
    </citation>
    <scope>NUCLEOTIDE SEQUENCE [LARGE SCALE GENOMIC DNA]</scope>
</reference>
<proteinExistence type="inferred from homology"/>
<dbReference type="InterPro" id="IPR043250">
    <property type="entry name" value="CST9-like"/>
</dbReference>
<dbReference type="GO" id="GO:0005615">
    <property type="term" value="C:extracellular space"/>
    <property type="evidence" value="ECO:0007669"/>
    <property type="project" value="TreeGrafter"/>
</dbReference>
<dbReference type="Proteomes" id="UP000005215">
    <property type="component" value="Unassembled WGS sequence"/>
</dbReference>
<evidence type="ECO:0000256" key="1">
    <source>
        <dbReference type="ARBA" id="ARBA00004613"/>
    </source>
</evidence>
<comment type="subcellular location">
    <subcellularLocation>
        <location evidence="1">Secreted</location>
    </subcellularLocation>
</comment>
<dbReference type="PANTHER" id="PTHR46945:SF1">
    <property type="entry name" value="CYSTATIN-9-LIKE"/>
    <property type="match status" value="1"/>
</dbReference>
<dbReference type="HOGENOM" id="CLU_118168_3_1_1"/>
<dbReference type="InterPro" id="IPR046350">
    <property type="entry name" value="Cystatin_sf"/>
</dbReference>
<evidence type="ECO:0000256" key="4">
    <source>
        <dbReference type="ARBA" id="ARBA00022690"/>
    </source>
</evidence>
<sequence length="137" mass="16201">MVLPWVPLLLLLGRQLLASPILYRAETTKPEDPIVKDQYFPPTLEFAVYKFNRLNEDQFAYKLLKILNAKKVDVNVYSCTNFFMFLGRTKCYKFEDNIDNCPFQDTLGRKRTLNCFFVVSTYPWRTAFELLKNVCTY</sequence>
<dbReference type="GeneTree" id="ENSGT00940000161877"/>
<dbReference type="STRING" id="43179.ENSSTOP00000016929"/>
<feature type="domain" description="Cystatin" evidence="8">
    <location>
        <begin position="38"/>
        <end position="124"/>
    </location>
</feature>
<dbReference type="EMBL" id="AGTP01078210">
    <property type="status" value="NOT_ANNOTATED_CDS"/>
    <property type="molecule type" value="Genomic_DNA"/>
</dbReference>
<evidence type="ECO:0000313" key="10">
    <source>
        <dbReference type="Proteomes" id="UP000005215"/>
    </source>
</evidence>
<dbReference type="Ensembl" id="ENSSTOT00000025271.2">
    <property type="protein sequence ID" value="ENSSTOP00000016929.2"/>
    <property type="gene ID" value="ENSSTOG00000028869.2"/>
</dbReference>
<dbReference type="Gene3D" id="3.10.450.10">
    <property type="match status" value="1"/>
</dbReference>
<evidence type="ECO:0000256" key="7">
    <source>
        <dbReference type="SAM" id="SignalP"/>
    </source>
</evidence>
<dbReference type="AlphaFoldDB" id="I3MXT4"/>
<organism evidence="9 10">
    <name type="scientific">Ictidomys tridecemlineatus</name>
    <name type="common">Thirteen-lined ground squirrel</name>
    <name type="synonym">Spermophilus tridecemlineatus</name>
    <dbReference type="NCBI Taxonomy" id="43179"/>
    <lineage>
        <taxon>Eukaryota</taxon>
        <taxon>Metazoa</taxon>
        <taxon>Chordata</taxon>
        <taxon>Craniata</taxon>
        <taxon>Vertebrata</taxon>
        <taxon>Euteleostomi</taxon>
        <taxon>Mammalia</taxon>
        <taxon>Eutheria</taxon>
        <taxon>Euarchontoglires</taxon>
        <taxon>Glires</taxon>
        <taxon>Rodentia</taxon>
        <taxon>Sciuromorpha</taxon>
        <taxon>Sciuridae</taxon>
        <taxon>Xerinae</taxon>
        <taxon>Marmotini</taxon>
        <taxon>Ictidomys</taxon>
    </lineage>
</organism>
<comment type="similarity">
    <text evidence="2">Belongs to the cystatin family.</text>
</comment>
<evidence type="ECO:0000313" key="9">
    <source>
        <dbReference type="Ensembl" id="ENSSTOP00000016929.2"/>
    </source>
</evidence>